<dbReference type="PIRSF" id="PIRSF028304">
    <property type="entry name" value="UCP028304"/>
    <property type="match status" value="1"/>
</dbReference>
<keyword evidence="2" id="KW-1185">Reference proteome</keyword>
<dbReference type="PANTHER" id="PTHR35370:SF1">
    <property type="entry name" value="TYPE VI SECRETION SYSTEM COMPONENT TSSF1"/>
    <property type="match status" value="1"/>
</dbReference>
<dbReference type="InterPro" id="IPR010272">
    <property type="entry name" value="T6SS_TssF"/>
</dbReference>
<proteinExistence type="predicted"/>
<dbReference type="Proteomes" id="UP001434737">
    <property type="component" value="Chromosome"/>
</dbReference>
<reference evidence="1 2" key="1">
    <citation type="submission" date="2024-02" db="EMBL/GenBank/DDBJ databases">
        <title>Genome and pathogenicity analysis of Helicobacter mastomyrinus isolated from mice.</title>
        <authorList>
            <person name="Zhu L."/>
        </authorList>
    </citation>
    <scope>NUCLEOTIDE SEQUENCE [LARGE SCALE GENOMIC DNA]</scope>
    <source>
        <strain evidence="1 2">Hm-17</strain>
    </source>
</reference>
<evidence type="ECO:0000313" key="2">
    <source>
        <dbReference type="Proteomes" id="UP001434737"/>
    </source>
</evidence>
<organism evidence="1 2">
    <name type="scientific">Helicobacter mastomyrinus</name>
    <dbReference type="NCBI Taxonomy" id="287948"/>
    <lineage>
        <taxon>Bacteria</taxon>
        <taxon>Pseudomonadati</taxon>
        <taxon>Campylobacterota</taxon>
        <taxon>Epsilonproteobacteria</taxon>
        <taxon>Campylobacterales</taxon>
        <taxon>Helicobacteraceae</taxon>
        <taxon>Helicobacter</taxon>
    </lineage>
</organism>
<protein>
    <submittedName>
        <fullName evidence="1">Type VI secretion system baseplate subunit TssF</fullName>
    </submittedName>
</protein>
<sequence length="571" mass="65453">MKNIHYFRKELDYLHKMREIFVNKYPKLAPFLSHNSNDPDVERIIESLALLTSKIHEELDGNIPLIAESLINILAPNYTNSLPSMCIQDFALKPESKECKVFIPRHTSLKSTPINQVQCEFKTIYDVCLHPLKISDMSLTNEGKQSVFCLDIVSTNKFFKIADMDIHFLQIYLGSEVYSANTLLLWLLCYLQEIVIVCADTLTSFKIPCDSLETTGFDKNESMFSNGDIGFSAFTLLQELLFLPEKFAFVRIKNLEILKECQSEKMTVKFIFKKELPKDTLPKANQFSLFSTPIVNLFSTQAEPILTDHTRNGYRIFIDRAHLNAYSVIQVLKVKAHNSDSGRRILKNYNSFERFEFVDKGNDFYAISNKQDANGEHYKEITIYSNQSRRETLSIDVLCSNNNLPNGLQIGSINEIVGYQDVLTRNLMLPTKSQHRSIDNATLWDFIATLSFNYQSITHKESFLALLHTYSFNIDKPKNLYEIISESLQKIESKPAYNVNGFITLRGMQITLYIDDSKFYCLGEAYKIGLVLAHFFSSFVSINSFCEVSLCCTTSNTSFSYSIVYGNKVLL</sequence>
<dbReference type="EMBL" id="CP145316">
    <property type="protein sequence ID" value="XAM17370.1"/>
    <property type="molecule type" value="Genomic_DNA"/>
</dbReference>
<evidence type="ECO:0000313" key="1">
    <source>
        <dbReference type="EMBL" id="XAM17370.1"/>
    </source>
</evidence>
<dbReference type="Pfam" id="PF05947">
    <property type="entry name" value="T6SS_TssF"/>
    <property type="match status" value="1"/>
</dbReference>
<accession>A0ABZ3F3T1</accession>
<gene>
    <name evidence="1" type="primary">tssF</name>
    <name evidence="1" type="ORF">V3I05_06685</name>
</gene>
<name>A0ABZ3F3T1_9HELI</name>
<dbReference type="NCBIfam" id="TIGR03359">
    <property type="entry name" value="VI_chp_6"/>
    <property type="match status" value="1"/>
</dbReference>
<dbReference type="RefSeq" id="WP_034367919.1">
    <property type="nucleotide sequence ID" value="NZ_CP145316.1"/>
</dbReference>
<dbReference type="PANTHER" id="PTHR35370">
    <property type="entry name" value="CYTOPLASMIC PROTEIN-RELATED-RELATED"/>
    <property type="match status" value="1"/>
</dbReference>